<feature type="domain" description="Glycosyl hydrolases family 2 sugar binding" evidence="6">
    <location>
        <begin position="49"/>
        <end position="142"/>
    </location>
</feature>
<dbReference type="InterPro" id="IPR006102">
    <property type="entry name" value="Ig-like_GH2"/>
</dbReference>
<dbReference type="InterPro" id="IPR006104">
    <property type="entry name" value="Glyco_hydro_2_N"/>
</dbReference>
<dbReference type="Pfam" id="PF02836">
    <property type="entry name" value="Glyco_hydro_2_C"/>
    <property type="match status" value="1"/>
</dbReference>
<dbReference type="Pfam" id="PF18565">
    <property type="entry name" value="Glyco_hydro2_C5"/>
    <property type="match status" value="1"/>
</dbReference>
<feature type="domain" description="Glycoside hydrolase family 2" evidence="8">
    <location>
        <begin position="654"/>
        <end position="754"/>
    </location>
</feature>
<dbReference type="InterPro" id="IPR013783">
    <property type="entry name" value="Ig-like_fold"/>
</dbReference>
<dbReference type="InterPro" id="IPR008979">
    <property type="entry name" value="Galactose-bd-like_sf"/>
</dbReference>
<evidence type="ECO:0000313" key="9">
    <source>
        <dbReference type="EMBL" id="QNO17150.1"/>
    </source>
</evidence>
<evidence type="ECO:0000259" key="4">
    <source>
        <dbReference type="Pfam" id="PF00703"/>
    </source>
</evidence>
<keyword evidence="3" id="KW-0326">Glycosidase</keyword>
<protein>
    <submittedName>
        <fullName evidence="9">DUF4982 domain-containing protein</fullName>
    </submittedName>
</protein>
<dbReference type="EMBL" id="CP060696">
    <property type="protein sequence ID" value="QNO17150.1"/>
    <property type="molecule type" value="Genomic_DNA"/>
</dbReference>
<proteinExistence type="inferred from homology"/>
<evidence type="ECO:0000259" key="7">
    <source>
        <dbReference type="Pfam" id="PF16355"/>
    </source>
</evidence>
<comment type="similarity">
    <text evidence="1">Belongs to the glycosyl hydrolase 2 family.</text>
</comment>
<evidence type="ECO:0000259" key="8">
    <source>
        <dbReference type="Pfam" id="PF18565"/>
    </source>
</evidence>
<accession>A0A7G9WEN8</accession>
<organism evidence="9 10">
    <name type="scientific">Caproicibacterium amylolyticum</name>
    <dbReference type="NCBI Taxonomy" id="2766537"/>
    <lineage>
        <taxon>Bacteria</taxon>
        <taxon>Bacillati</taxon>
        <taxon>Bacillota</taxon>
        <taxon>Clostridia</taxon>
        <taxon>Eubacteriales</taxon>
        <taxon>Oscillospiraceae</taxon>
        <taxon>Caproicibacterium</taxon>
    </lineage>
</organism>
<dbReference type="Proteomes" id="UP000516046">
    <property type="component" value="Chromosome"/>
</dbReference>
<feature type="domain" description="Glycoside hydrolase family 2 immunoglobulin-like beta-sandwich" evidence="4">
    <location>
        <begin position="158"/>
        <end position="253"/>
    </location>
</feature>
<evidence type="ECO:0000259" key="5">
    <source>
        <dbReference type="Pfam" id="PF02836"/>
    </source>
</evidence>
<evidence type="ECO:0000256" key="1">
    <source>
        <dbReference type="ARBA" id="ARBA00007401"/>
    </source>
</evidence>
<dbReference type="InterPro" id="IPR017853">
    <property type="entry name" value="GH"/>
</dbReference>
<name>A0A7G9WEN8_9FIRM</name>
<dbReference type="PANTHER" id="PTHR42732:SF1">
    <property type="entry name" value="BETA-MANNOSIDASE"/>
    <property type="match status" value="1"/>
</dbReference>
<dbReference type="Pfam" id="PF00703">
    <property type="entry name" value="Glyco_hydro_2"/>
    <property type="match status" value="1"/>
</dbReference>
<dbReference type="InterPro" id="IPR051913">
    <property type="entry name" value="GH2_Domain-Containing"/>
</dbReference>
<dbReference type="SUPFAM" id="SSF49785">
    <property type="entry name" value="Galactose-binding domain-like"/>
    <property type="match status" value="1"/>
</dbReference>
<evidence type="ECO:0000259" key="6">
    <source>
        <dbReference type="Pfam" id="PF02837"/>
    </source>
</evidence>
<dbReference type="Pfam" id="PF02837">
    <property type="entry name" value="Glyco_hydro_2_N"/>
    <property type="match status" value="1"/>
</dbReference>
<evidence type="ECO:0000313" key="10">
    <source>
        <dbReference type="Proteomes" id="UP000516046"/>
    </source>
</evidence>
<dbReference type="GO" id="GO:0004553">
    <property type="term" value="F:hydrolase activity, hydrolyzing O-glycosyl compounds"/>
    <property type="evidence" value="ECO:0007669"/>
    <property type="project" value="InterPro"/>
</dbReference>
<dbReference type="RefSeq" id="WP_212506218.1">
    <property type="nucleotide sequence ID" value="NZ_CP060696.1"/>
</dbReference>
<dbReference type="SUPFAM" id="SSF51445">
    <property type="entry name" value="(Trans)glycosidases"/>
    <property type="match status" value="1"/>
</dbReference>
<dbReference type="InterPro" id="IPR006103">
    <property type="entry name" value="Glyco_hydro_2_cat"/>
</dbReference>
<keyword evidence="2" id="KW-0378">Hydrolase</keyword>
<dbReference type="InterPro" id="IPR032311">
    <property type="entry name" value="DUF4982"/>
</dbReference>
<keyword evidence="10" id="KW-1185">Reference proteome</keyword>
<dbReference type="Gene3D" id="3.20.20.80">
    <property type="entry name" value="Glycosidases"/>
    <property type="match status" value="1"/>
</dbReference>
<reference evidence="9 10" key="1">
    <citation type="submission" date="2020-08" db="EMBL/GenBank/DDBJ databases">
        <authorList>
            <person name="Ren C."/>
            <person name="Gu Y."/>
            <person name="Xu Y."/>
        </authorList>
    </citation>
    <scope>NUCLEOTIDE SEQUENCE [LARGE SCALE GENOMIC DNA]</scope>
    <source>
        <strain evidence="9 10">LBM18003</strain>
    </source>
</reference>
<dbReference type="PANTHER" id="PTHR42732">
    <property type="entry name" value="BETA-GALACTOSIDASE"/>
    <property type="match status" value="1"/>
</dbReference>
<evidence type="ECO:0000256" key="3">
    <source>
        <dbReference type="ARBA" id="ARBA00023295"/>
    </source>
</evidence>
<dbReference type="GO" id="GO:0005975">
    <property type="term" value="P:carbohydrate metabolic process"/>
    <property type="evidence" value="ECO:0007669"/>
    <property type="project" value="InterPro"/>
</dbReference>
<gene>
    <name evidence="9" type="ORF">H6X83_09315</name>
</gene>
<dbReference type="InterPro" id="IPR040605">
    <property type="entry name" value="Glyco_hydro2_dom5"/>
</dbReference>
<dbReference type="AlphaFoldDB" id="A0A7G9WEN8"/>
<feature type="domain" description="Glycoside hydrolase family 2 catalytic" evidence="5">
    <location>
        <begin position="262"/>
        <end position="412"/>
    </location>
</feature>
<dbReference type="Gene3D" id="2.60.40.10">
    <property type="entry name" value="Immunoglobulins"/>
    <property type="match status" value="3"/>
</dbReference>
<dbReference type="Gene3D" id="2.60.120.260">
    <property type="entry name" value="Galactose-binding domain-like"/>
    <property type="match status" value="2"/>
</dbReference>
<dbReference type="SUPFAM" id="SSF49303">
    <property type="entry name" value="beta-Galactosidase/glucuronidase domain"/>
    <property type="match status" value="1"/>
</dbReference>
<dbReference type="KEGG" id="caml:H6X83_09315"/>
<feature type="domain" description="DUF4982" evidence="7">
    <location>
        <begin position="578"/>
        <end position="638"/>
    </location>
</feature>
<sequence length="1138" mass="128843">MKQLFNDNWYFRKAPLQTPMEAFFHADDWQAVDVPHDWMIYNSQNLYEGAVGCYKKTFCADTLGTDRLSLVFEGVYHDTTLYLNGKEIFNWKNGYSRFEVDLTDEIQPGKNTILVRCIYRNPNSRWYPGAGIYRNVWLIRRPAVCFTTGGGYLSTAQNGSNWTLFADFEVYNHLNTPAKASIRHTILDAAGKSACTQTSAFSAAAGLNVDKQQMAFHAPKLWDVEEPNLYRLRSELLLDGKVVDTEEQRFGFRTIRFDPNQGLFLNSRSLKINGSCEHHTFGALGAAMNKAALRRQLQALKDMGVNSIRSAHNMPSEEMLDLCDEMGLLLYTESFDMWETCKTDYDYGNFFNNWWEKDVTSWVRQDRSHPCVFIWNIGNEIPDTHQPRGLEITQMLRDAVRRLDYRSNGAITIASNLMEWEGAQNCADAVDLAGYNYLDSLYQKHHKEHPDWCIFGSETASTVQSRGIYHFPLSKRLLTYDDAQCSTLGNCTTNWGAKNIDHVIAAHRDCSFCFGQYIWTGWDYIGEPTPYFSKNSFFGQIDTAGFPKDTYYHYQAEWTDFHTKPMVHLLPYWDFNKGQLIDVRAYSNAPKVELFFNGESMGAQQIDHAHGTVLEGNWQLPYRKGVLKAVAYDEQGKIAATDEQSSFGDPVCVSLKANKMQLLANGEDLLFVEIDTLDKDGNFVANSRSRVNVTVTGAGRLVGLDNGDSTDYEEYKGTCRRLFNGRLMAMIAAKTKPGEIHIEVASPSLKSAVLTIPAVPAPVRSGISCFMENTASSKKDDIPVRKIELTNHGVSHLDKEHPQTTVTAKILPENATFRQLVFGAKTLDGVDSNSVKIEVKGNTAQIKAVGDGAFRLCCSCSNDKDHPEIISELEFDVSGLGRATFDPYKLVSGINCTECTSEAKLSFQGGIYITSNERTNVVFENVDFGEYGADEIHIPIFSFHDQLPIEIWLGNAEKGGTCLLRAEYKAKSWYNHYQENTYRLPQRLKGVQTITIVVTPDIKMSLQGFYFTKLEKAYGKNEALENNRITGDMFQIEKDVITGIGNNVTLEYENMDFGEVGCSSLTICGHSPIDRNIIHVRFYGDDGSEVNQIAEFQHNESYEEQTFQINGFRGKGKVNFIFMPGSKFDFRWFRFNRQ</sequence>
<evidence type="ECO:0000256" key="2">
    <source>
        <dbReference type="ARBA" id="ARBA00022801"/>
    </source>
</evidence>
<dbReference type="InterPro" id="IPR036156">
    <property type="entry name" value="Beta-gal/glucu_dom_sf"/>
</dbReference>
<dbReference type="Pfam" id="PF16355">
    <property type="entry name" value="DUF4982"/>
    <property type="match status" value="1"/>
</dbReference>